<evidence type="ECO:0000256" key="7">
    <source>
        <dbReference type="SAM" id="Phobius"/>
    </source>
</evidence>
<gene>
    <name evidence="9" type="ORF">EFA69_00070</name>
</gene>
<evidence type="ECO:0000313" key="9">
    <source>
        <dbReference type="EMBL" id="RNI32857.1"/>
    </source>
</evidence>
<evidence type="ECO:0000256" key="2">
    <source>
        <dbReference type="ARBA" id="ARBA00022475"/>
    </source>
</evidence>
<keyword evidence="6" id="KW-0653">Protein transport</keyword>
<feature type="domain" description="MotA/TolQ/ExbB proton channel" evidence="8">
    <location>
        <begin position="2"/>
        <end position="115"/>
    </location>
</feature>
<evidence type="ECO:0000256" key="5">
    <source>
        <dbReference type="ARBA" id="ARBA00023136"/>
    </source>
</evidence>
<comment type="similarity">
    <text evidence="6">Belongs to the exbB/tolQ family.</text>
</comment>
<sequence>MLAKGLSRVGSSTRDIESAIENTAHVEVYSMEKNMGYLSAIAAIAPMLGFLGTVTGMIKAFYHISLADNISIGIIAGGIYEKMITSAAGLVVGMLAYVFHTLLHAQIDKTVNKLEVVSIGFMDLLFKVPQYELQEN</sequence>
<accession>A0A3M9N6D5</accession>
<dbReference type="PANTHER" id="PTHR30625:SF17">
    <property type="entry name" value="TOLQ-RELATED"/>
    <property type="match status" value="1"/>
</dbReference>
<proteinExistence type="inferred from homology"/>
<dbReference type="Pfam" id="PF01618">
    <property type="entry name" value="MotA_ExbB"/>
    <property type="match status" value="1"/>
</dbReference>
<evidence type="ECO:0000256" key="4">
    <source>
        <dbReference type="ARBA" id="ARBA00022989"/>
    </source>
</evidence>
<dbReference type="OrthoDB" id="4045at2"/>
<evidence type="ECO:0000256" key="3">
    <source>
        <dbReference type="ARBA" id="ARBA00022692"/>
    </source>
</evidence>
<comment type="caution">
    <text evidence="9">The sequence shown here is derived from an EMBL/GenBank/DDBJ whole genome shotgun (WGS) entry which is preliminary data.</text>
</comment>
<dbReference type="GO" id="GO:0017038">
    <property type="term" value="P:protein import"/>
    <property type="evidence" value="ECO:0007669"/>
    <property type="project" value="TreeGrafter"/>
</dbReference>
<evidence type="ECO:0000256" key="1">
    <source>
        <dbReference type="ARBA" id="ARBA00004651"/>
    </source>
</evidence>
<dbReference type="Proteomes" id="UP000271010">
    <property type="component" value="Unassembled WGS sequence"/>
</dbReference>
<keyword evidence="4 7" id="KW-1133">Transmembrane helix</keyword>
<evidence type="ECO:0000256" key="6">
    <source>
        <dbReference type="RuleBase" id="RU004057"/>
    </source>
</evidence>
<dbReference type="AlphaFoldDB" id="A0A3M9N6D5"/>
<protein>
    <submittedName>
        <fullName evidence="9">MotA/TolQ/ExbB proton channel family protein</fullName>
    </submittedName>
</protein>
<keyword evidence="10" id="KW-1185">Reference proteome</keyword>
<comment type="subcellular location">
    <subcellularLocation>
        <location evidence="1">Cell membrane</location>
        <topology evidence="1">Multi-pass membrane protein</topology>
    </subcellularLocation>
    <subcellularLocation>
        <location evidence="6">Membrane</location>
        <topology evidence="6">Multi-pass membrane protein</topology>
    </subcellularLocation>
</comment>
<dbReference type="EMBL" id="RJJE01000001">
    <property type="protein sequence ID" value="RNI32857.1"/>
    <property type="molecule type" value="Genomic_DNA"/>
</dbReference>
<keyword evidence="3 7" id="KW-0812">Transmembrane</keyword>
<keyword evidence="6" id="KW-0813">Transport</keyword>
<feature type="transmembrane region" description="Helical" evidence="7">
    <location>
        <begin position="35"/>
        <end position="54"/>
    </location>
</feature>
<keyword evidence="2" id="KW-1003">Cell membrane</keyword>
<organism evidence="9 10">
    <name type="scientific">Rufibacter immobilis</name>
    <dbReference type="NCBI Taxonomy" id="1348778"/>
    <lineage>
        <taxon>Bacteria</taxon>
        <taxon>Pseudomonadati</taxon>
        <taxon>Bacteroidota</taxon>
        <taxon>Cytophagia</taxon>
        <taxon>Cytophagales</taxon>
        <taxon>Hymenobacteraceae</taxon>
        <taxon>Rufibacter</taxon>
    </lineage>
</organism>
<feature type="transmembrane region" description="Helical" evidence="7">
    <location>
        <begin position="86"/>
        <end position="103"/>
    </location>
</feature>
<reference evidence="9 10" key="1">
    <citation type="submission" date="2018-11" db="EMBL/GenBank/DDBJ databases">
        <title>Rufibacter latericius sp. nov., isolated from water in Baiyang Lake.</title>
        <authorList>
            <person name="Yang Y."/>
        </authorList>
    </citation>
    <scope>NUCLEOTIDE SEQUENCE [LARGE SCALE GENOMIC DNA]</scope>
    <source>
        <strain evidence="9 10">MCC P1</strain>
    </source>
</reference>
<evidence type="ECO:0000313" key="10">
    <source>
        <dbReference type="Proteomes" id="UP000271010"/>
    </source>
</evidence>
<name>A0A3M9N6D5_9BACT</name>
<dbReference type="GO" id="GO:0005886">
    <property type="term" value="C:plasma membrane"/>
    <property type="evidence" value="ECO:0007669"/>
    <property type="project" value="UniProtKB-SubCell"/>
</dbReference>
<dbReference type="InterPro" id="IPR002898">
    <property type="entry name" value="MotA_ExbB_proton_chnl"/>
</dbReference>
<keyword evidence="5 7" id="KW-0472">Membrane</keyword>
<evidence type="ECO:0000259" key="8">
    <source>
        <dbReference type="Pfam" id="PF01618"/>
    </source>
</evidence>
<dbReference type="InterPro" id="IPR050790">
    <property type="entry name" value="ExbB/TolQ_transport"/>
</dbReference>
<dbReference type="PANTHER" id="PTHR30625">
    <property type="entry name" value="PROTEIN TOLQ"/>
    <property type="match status" value="1"/>
</dbReference>